<dbReference type="InterPro" id="IPR028098">
    <property type="entry name" value="Glyco_trans_4-like_N"/>
</dbReference>
<proteinExistence type="predicted"/>
<dbReference type="SUPFAM" id="SSF53756">
    <property type="entry name" value="UDP-Glycosyltransferase/glycogen phosphorylase"/>
    <property type="match status" value="1"/>
</dbReference>
<sequence>MADVHAFIIGRNDIRACLKVTKRILILTYYFPPDLSAGSFRADALVKALAAAGGDDVHIDVITSMPNRYEAVAGVQAAERETWGPVTVTRIPLPQPGASRASQAGRFLRFAFAATRHTAGKRYDLVFATSSRLMTAVLGAGVSRLKGAPLYLDIRDIFVETMADLSKGGMFGHVIKVLDQLERWTIRQADGINVVSGGFLPYFHERYGKGLHPDVFTNGIDEAFAGDFSSPVPRQDDIIDIVYAGNIGDGQGLHLIVPALAAKTAGRARFRIVGDGGRMKDLREAVENSGVTNVILESPVPRARLIDIYREADVLFLHLNDVAAFERVIPSKLFEYAATGKPILAGVSGFCARFISEEIDNAGLFPPCDADSGIMALGRLELAIKPRAAFMNKYERSGIMSTMAQRLLDVAREGK</sequence>
<dbReference type="GO" id="GO:0016757">
    <property type="term" value="F:glycosyltransferase activity"/>
    <property type="evidence" value="ECO:0007669"/>
    <property type="project" value="UniProtKB-ARBA"/>
</dbReference>
<keyword evidence="3" id="KW-1185">Reference proteome</keyword>
<dbReference type="Pfam" id="PF13579">
    <property type="entry name" value="Glyco_trans_4_4"/>
    <property type="match status" value="1"/>
</dbReference>
<accession>A0A318T3P7</accession>
<dbReference type="AlphaFoldDB" id="A0A318T3P7"/>
<name>A0A318T3P7_9HYPH</name>
<evidence type="ECO:0000313" key="2">
    <source>
        <dbReference type="EMBL" id="PYE87296.1"/>
    </source>
</evidence>
<gene>
    <name evidence="2" type="ORF">C7477_11431</name>
</gene>
<feature type="domain" description="Glycosyltransferase subfamily 4-like N-terminal" evidence="1">
    <location>
        <begin position="42"/>
        <end position="209"/>
    </location>
</feature>
<comment type="caution">
    <text evidence="2">The sequence shown here is derived from an EMBL/GenBank/DDBJ whole genome shotgun (WGS) entry which is preliminary data.</text>
</comment>
<organism evidence="2 3">
    <name type="scientific">Phyllobacterium leguminum</name>
    <dbReference type="NCBI Taxonomy" id="314237"/>
    <lineage>
        <taxon>Bacteria</taxon>
        <taxon>Pseudomonadati</taxon>
        <taxon>Pseudomonadota</taxon>
        <taxon>Alphaproteobacteria</taxon>
        <taxon>Hyphomicrobiales</taxon>
        <taxon>Phyllobacteriaceae</taxon>
        <taxon>Phyllobacterium</taxon>
    </lineage>
</organism>
<dbReference type="CDD" id="cd03794">
    <property type="entry name" value="GT4_WbuB-like"/>
    <property type="match status" value="1"/>
</dbReference>
<evidence type="ECO:0000313" key="3">
    <source>
        <dbReference type="Proteomes" id="UP000247454"/>
    </source>
</evidence>
<protein>
    <submittedName>
        <fullName evidence="2">Glycosyltransferase involved in cell wall biosynthesis</fullName>
    </submittedName>
</protein>
<dbReference type="Gene3D" id="3.40.50.2000">
    <property type="entry name" value="Glycogen Phosphorylase B"/>
    <property type="match status" value="2"/>
</dbReference>
<dbReference type="OrthoDB" id="9790710at2"/>
<evidence type="ECO:0000259" key="1">
    <source>
        <dbReference type="Pfam" id="PF13579"/>
    </source>
</evidence>
<dbReference type="Pfam" id="PF13692">
    <property type="entry name" value="Glyco_trans_1_4"/>
    <property type="match status" value="1"/>
</dbReference>
<dbReference type="Proteomes" id="UP000247454">
    <property type="component" value="Unassembled WGS sequence"/>
</dbReference>
<keyword evidence="2" id="KW-0808">Transferase</keyword>
<reference evidence="2 3" key="1">
    <citation type="submission" date="2018-06" db="EMBL/GenBank/DDBJ databases">
        <title>Genomic Encyclopedia of Type Strains, Phase III (KMG-III): the genomes of soil and plant-associated and newly described type strains.</title>
        <authorList>
            <person name="Whitman W."/>
        </authorList>
    </citation>
    <scope>NUCLEOTIDE SEQUENCE [LARGE SCALE GENOMIC DNA]</scope>
    <source>
        <strain evidence="2 3">ORS 1419</strain>
    </source>
</reference>
<dbReference type="PANTHER" id="PTHR12526">
    <property type="entry name" value="GLYCOSYLTRANSFERASE"/>
    <property type="match status" value="1"/>
</dbReference>
<dbReference type="EMBL" id="QJTF01000014">
    <property type="protein sequence ID" value="PYE87296.1"/>
    <property type="molecule type" value="Genomic_DNA"/>
</dbReference>